<name>A0A917K3N8_9BACL</name>
<evidence type="ECO:0000256" key="5">
    <source>
        <dbReference type="ARBA" id="ARBA00022741"/>
    </source>
</evidence>
<evidence type="ECO:0000256" key="3">
    <source>
        <dbReference type="ARBA" id="ARBA00022553"/>
    </source>
</evidence>
<evidence type="ECO:0000256" key="1">
    <source>
        <dbReference type="ARBA" id="ARBA00000085"/>
    </source>
</evidence>
<keyword evidence="7" id="KW-0067">ATP-binding</keyword>
<evidence type="ECO:0000256" key="8">
    <source>
        <dbReference type="ARBA" id="ARBA00023012"/>
    </source>
</evidence>
<dbReference type="PRINTS" id="PR00344">
    <property type="entry name" value="BCTRLSENSOR"/>
</dbReference>
<evidence type="ECO:0000256" key="6">
    <source>
        <dbReference type="ARBA" id="ARBA00022777"/>
    </source>
</evidence>
<proteinExistence type="predicted"/>
<comment type="catalytic activity">
    <reaction evidence="1">
        <text>ATP + protein L-histidine = ADP + protein N-phospho-L-histidine.</text>
        <dbReference type="EC" id="2.7.13.3"/>
    </reaction>
</comment>
<evidence type="ECO:0000313" key="11">
    <source>
        <dbReference type="Proteomes" id="UP000637695"/>
    </source>
</evidence>
<dbReference type="Gene3D" id="1.10.287.130">
    <property type="match status" value="1"/>
</dbReference>
<dbReference type="InterPro" id="IPR003594">
    <property type="entry name" value="HATPase_dom"/>
</dbReference>
<feature type="domain" description="Histidine kinase" evidence="9">
    <location>
        <begin position="300"/>
        <end position="506"/>
    </location>
</feature>
<reference evidence="10" key="1">
    <citation type="journal article" date="2014" name="Int. J. Syst. Evol. Microbiol.">
        <title>Complete genome sequence of Corynebacterium casei LMG S-19264T (=DSM 44701T), isolated from a smear-ripened cheese.</title>
        <authorList>
            <consortium name="US DOE Joint Genome Institute (JGI-PGF)"/>
            <person name="Walter F."/>
            <person name="Albersmeier A."/>
            <person name="Kalinowski J."/>
            <person name="Ruckert C."/>
        </authorList>
    </citation>
    <scope>NUCLEOTIDE SEQUENCE</scope>
    <source>
        <strain evidence="10">JCM 18487</strain>
    </source>
</reference>
<dbReference type="PANTHER" id="PTHR43065:SF10">
    <property type="entry name" value="PEROXIDE STRESS-ACTIVATED HISTIDINE KINASE MAK3"/>
    <property type="match status" value="1"/>
</dbReference>
<comment type="caution">
    <text evidence="10">The sequence shown here is derived from an EMBL/GenBank/DDBJ whole genome shotgun (WGS) entry which is preliminary data.</text>
</comment>
<dbReference type="Pfam" id="PF00512">
    <property type="entry name" value="HisKA"/>
    <property type="match status" value="1"/>
</dbReference>
<dbReference type="InterPro" id="IPR004358">
    <property type="entry name" value="Sig_transdc_His_kin-like_C"/>
</dbReference>
<keyword evidence="11" id="KW-1185">Reference proteome</keyword>
<keyword evidence="8" id="KW-0902">Two-component regulatory system</keyword>
<accession>A0A917K3N8</accession>
<reference evidence="10" key="2">
    <citation type="submission" date="2020-09" db="EMBL/GenBank/DDBJ databases">
        <authorList>
            <person name="Sun Q."/>
            <person name="Ohkuma M."/>
        </authorList>
    </citation>
    <scope>NUCLEOTIDE SEQUENCE</scope>
    <source>
        <strain evidence="10">JCM 18487</strain>
    </source>
</reference>
<dbReference type="Pfam" id="PF02518">
    <property type="entry name" value="HATPase_c"/>
    <property type="match status" value="1"/>
</dbReference>
<keyword evidence="5" id="KW-0547">Nucleotide-binding</keyword>
<gene>
    <name evidence="10" type="ORF">GCM10010885_06200</name>
</gene>
<dbReference type="InterPro" id="IPR036097">
    <property type="entry name" value="HisK_dim/P_sf"/>
</dbReference>
<dbReference type="Gene3D" id="3.30.565.10">
    <property type="entry name" value="Histidine kinase-like ATPase, C-terminal domain"/>
    <property type="match status" value="1"/>
</dbReference>
<keyword evidence="3" id="KW-0597">Phosphoprotein</keyword>
<dbReference type="Gene3D" id="3.30.450.40">
    <property type="match status" value="1"/>
</dbReference>
<keyword evidence="4" id="KW-0808">Transferase</keyword>
<evidence type="ECO:0000259" key="9">
    <source>
        <dbReference type="PROSITE" id="PS50109"/>
    </source>
</evidence>
<dbReference type="SUPFAM" id="SSF47384">
    <property type="entry name" value="Homodimeric domain of signal transducing histidine kinase"/>
    <property type="match status" value="1"/>
</dbReference>
<dbReference type="SMART" id="SM00387">
    <property type="entry name" value="HATPase_c"/>
    <property type="match status" value="1"/>
</dbReference>
<dbReference type="CDD" id="cd00082">
    <property type="entry name" value="HisKA"/>
    <property type="match status" value="1"/>
</dbReference>
<dbReference type="InterPro" id="IPR036890">
    <property type="entry name" value="HATPase_C_sf"/>
</dbReference>
<dbReference type="EMBL" id="BMOY01000006">
    <property type="protein sequence ID" value="GGI99649.1"/>
    <property type="molecule type" value="Genomic_DNA"/>
</dbReference>
<dbReference type="SUPFAM" id="SSF55874">
    <property type="entry name" value="ATPase domain of HSP90 chaperone/DNA topoisomerase II/histidine kinase"/>
    <property type="match status" value="1"/>
</dbReference>
<dbReference type="SMART" id="SM00388">
    <property type="entry name" value="HisKA"/>
    <property type="match status" value="1"/>
</dbReference>
<keyword evidence="6" id="KW-0418">Kinase</keyword>
<sequence>MTARIRPEVVGGWERCRIWLRQTDQLALPRLNQADLGRICQRNFPLIRAARAHFNRLLKDMASWQGAVLLCDSECWLVDMMGAPAAVEALRQSGIETGVNVDERYLGNNGIGSAIATRQLAWWEGAEHYHRALHEWSTAGAPLISGSLIGAIAVAVPSPTLDPSLITLVQSAAVAILNWLEVEASREDTLRMHHSLLSQIEYHVVYLNAQGEMVQERHPLPISDRVRCAMHALTRQEEADHAELTLDDQVYQADIRCLYDSTGQLSGKIGVFRNVTQLKRLEARAQDAEKLSLLTSLTAGIAHEIRNPLTTARGFLQLFLKRLSSEEDKRFLELTIEELDRIHHLVTDFMSLARPNPPRFAHVDVAALLEAVAEFIQPEMSLHSVRFDVTPLPRGVWVWGDENQLKQVVLNIIQNALQACTQNDTIRLSARVHGQMVDIVVEDTGLGMDPDQVRRAFTPFYTTKASGTGLGLFICKRIVEAHQGKIDIDSAPGRGTRVTVRLQCTHKPEREPRNADATV</sequence>
<dbReference type="PANTHER" id="PTHR43065">
    <property type="entry name" value="SENSOR HISTIDINE KINASE"/>
    <property type="match status" value="1"/>
</dbReference>
<dbReference type="InterPro" id="IPR029016">
    <property type="entry name" value="GAF-like_dom_sf"/>
</dbReference>
<dbReference type="InterPro" id="IPR005467">
    <property type="entry name" value="His_kinase_dom"/>
</dbReference>
<protein>
    <recommendedName>
        <fullName evidence="2">histidine kinase</fullName>
        <ecNumber evidence="2">2.7.13.3</ecNumber>
    </recommendedName>
</protein>
<dbReference type="Proteomes" id="UP000637695">
    <property type="component" value="Unassembled WGS sequence"/>
</dbReference>
<dbReference type="Gene3D" id="3.30.450.20">
    <property type="entry name" value="PAS domain"/>
    <property type="match status" value="1"/>
</dbReference>
<evidence type="ECO:0000256" key="7">
    <source>
        <dbReference type="ARBA" id="ARBA00022840"/>
    </source>
</evidence>
<dbReference type="GO" id="GO:0005524">
    <property type="term" value="F:ATP binding"/>
    <property type="evidence" value="ECO:0007669"/>
    <property type="project" value="UniProtKB-KW"/>
</dbReference>
<dbReference type="EC" id="2.7.13.3" evidence="2"/>
<evidence type="ECO:0000313" key="10">
    <source>
        <dbReference type="EMBL" id="GGI99649.1"/>
    </source>
</evidence>
<dbReference type="InterPro" id="IPR003661">
    <property type="entry name" value="HisK_dim/P_dom"/>
</dbReference>
<evidence type="ECO:0000256" key="4">
    <source>
        <dbReference type="ARBA" id="ARBA00022679"/>
    </source>
</evidence>
<dbReference type="PROSITE" id="PS50109">
    <property type="entry name" value="HIS_KIN"/>
    <property type="match status" value="1"/>
</dbReference>
<evidence type="ECO:0000256" key="2">
    <source>
        <dbReference type="ARBA" id="ARBA00012438"/>
    </source>
</evidence>
<dbReference type="RefSeq" id="WP_188881095.1">
    <property type="nucleotide sequence ID" value="NZ_BMOY01000006.1"/>
</dbReference>
<dbReference type="AlphaFoldDB" id="A0A917K3N8"/>
<dbReference type="GO" id="GO:0000155">
    <property type="term" value="F:phosphorelay sensor kinase activity"/>
    <property type="evidence" value="ECO:0007669"/>
    <property type="project" value="InterPro"/>
</dbReference>
<organism evidence="10 11">
    <name type="scientific">Alicyclobacillus cellulosilyticus</name>
    <dbReference type="NCBI Taxonomy" id="1003997"/>
    <lineage>
        <taxon>Bacteria</taxon>
        <taxon>Bacillati</taxon>
        <taxon>Bacillota</taxon>
        <taxon>Bacilli</taxon>
        <taxon>Bacillales</taxon>
        <taxon>Alicyclobacillaceae</taxon>
        <taxon>Alicyclobacillus</taxon>
    </lineage>
</organism>